<keyword evidence="1" id="KW-0547">Nucleotide-binding</keyword>
<organism evidence="7 8">
    <name type="scientific">Nakamurella leprariae</name>
    <dbReference type="NCBI Taxonomy" id="2803911"/>
    <lineage>
        <taxon>Bacteria</taxon>
        <taxon>Bacillati</taxon>
        <taxon>Actinomycetota</taxon>
        <taxon>Actinomycetes</taxon>
        <taxon>Nakamurellales</taxon>
        <taxon>Nakamurellaceae</taxon>
        <taxon>Nakamurella</taxon>
    </lineage>
</organism>
<comment type="similarity">
    <text evidence="3">Belongs to the AAA ATPase family. Highly divergent.</text>
</comment>
<dbReference type="Pfam" id="PF00004">
    <property type="entry name" value="AAA"/>
    <property type="match status" value="1"/>
</dbReference>
<evidence type="ECO:0000256" key="2">
    <source>
        <dbReference type="ARBA" id="ARBA00022840"/>
    </source>
</evidence>
<dbReference type="GO" id="GO:0016887">
    <property type="term" value="F:ATP hydrolysis activity"/>
    <property type="evidence" value="ECO:0007669"/>
    <property type="project" value="InterPro"/>
</dbReference>
<gene>
    <name evidence="7" type="ORF">JL106_09785</name>
</gene>
<accession>A0A938YBH7</accession>
<reference evidence="7" key="1">
    <citation type="submission" date="2021-01" db="EMBL/GenBank/DDBJ databases">
        <title>YIM 132084 draft genome.</title>
        <authorList>
            <person name="An D."/>
        </authorList>
    </citation>
    <scope>NUCLEOTIDE SEQUENCE</scope>
    <source>
        <strain evidence="7">YIM 132084</strain>
    </source>
</reference>
<dbReference type="RefSeq" id="WP_205260530.1">
    <property type="nucleotide sequence ID" value="NZ_JAERWK010000012.1"/>
</dbReference>
<dbReference type="Gene3D" id="1.10.8.60">
    <property type="match status" value="1"/>
</dbReference>
<dbReference type="SUPFAM" id="SSF52540">
    <property type="entry name" value="P-loop containing nucleoside triphosphate hydrolases"/>
    <property type="match status" value="2"/>
</dbReference>
<sequence length="568" mass="60094">MSAPDRPSVTHAPAGGLPPAEPLDAFAAELRRLVRARFPLLAVQTAEESRVLAEIARVLGDRTLVFPPRQVHTWSTSQGFAALGRPGHPDTRPPHAALAAAGTLSAPSAVVMLDLHPWLGSPNTPPDTQLVRLLKDTVRTYREGSVPRTLILVSPVGYLPPELESLVTTVEFPLPTASQIRGLLDRMIEHNVGTGALTVDLGPQGAERLAEAARGLTAAEAENAFARAMVDDGRLTDDDVGQVWQEKRQIVARSGVLDVVRSTVRLSDVGGLGTLKTWLTKRNGAWLDDARAYGLPAPKGVLVTGVPGCGKSLTAKAMASAWSLPLLRLDIGRVFGGLVGASEANMRTALRTAEAVAPCVLWIDEIEKGFAAGASGSGDSGTSARVFGTFLTWMQEKTAPVFVMATANQIGLLPPEMLRKGRFDEIFFIDLPTDAERTVIFRLHLTARLAAGPALGALTVTDDLLARLVAATEGFSGAEIEQVVIAACFDAFAGRRELTEVDLLTEIERTVPLSVTQAEQIAALRAWADVRAVAATAAEDRAGYVTGEPGGAPQADLVQARGGRAMPG</sequence>
<dbReference type="InterPro" id="IPR003959">
    <property type="entry name" value="ATPase_AAA_core"/>
</dbReference>
<evidence type="ECO:0000256" key="4">
    <source>
        <dbReference type="ARBA" id="ARBA00040480"/>
    </source>
</evidence>
<evidence type="ECO:0000313" key="7">
    <source>
        <dbReference type="EMBL" id="MBM9467567.1"/>
    </source>
</evidence>
<dbReference type="Proteomes" id="UP000663792">
    <property type="component" value="Unassembled WGS sequence"/>
</dbReference>
<evidence type="ECO:0000259" key="6">
    <source>
        <dbReference type="SMART" id="SM00382"/>
    </source>
</evidence>
<name>A0A938YBH7_9ACTN</name>
<dbReference type="CDD" id="cd19507">
    <property type="entry name" value="RecA-like_Ycf46-like"/>
    <property type="match status" value="1"/>
</dbReference>
<dbReference type="InterPro" id="IPR027417">
    <property type="entry name" value="P-loop_NTPase"/>
</dbReference>
<dbReference type="EMBL" id="JAERWK010000012">
    <property type="protein sequence ID" value="MBM9467567.1"/>
    <property type="molecule type" value="Genomic_DNA"/>
</dbReference>
<evidence type="ECO:0000256" key="5">
    <source>
        <dbReference type="SAM" id="MobiDB-lite"/>
    </source>
</evidence>
<feature type="region of interest" description="Disordered" evidence="5">
    <location>
        <begin position="1"/>
        <end position="20"/>
    </location>
</feature>
<dbReference type="PANTHER" id="PTHR42960:SF1">
    <property type="entry name" value="YCF46 PROTEIN"/>
    <property type="match status" value="1"/>
</dbReference>
<keyword evidence="8" id="KW-1185">Reference proteome</keyword>
<feature type="region of interest" description="Disordered" evidence="5">
    <location>
        <begin position="545"/>
        <end position="568"/>
    </location>
</feature>
<dbReference type="InterPro" id="IPR003593">
    <property type="entry name" value="AAA+_ATPase"/>
</dbReference>
<evidence type="ECO:0000256" key="1">
    <source>
        <dbReference type="ARBA" id="ARBA00022741"/>
    </source>
</evidence>
<dbReference type="InterPro" id="IPR052381">
    <property type="entry name" value="AAA_domain_protein"/>
</dbReference>
<protein>
    <recommendedName>
        <fullName evidence="4">Uncharacterized AAA domain-containing protein ycf46</fullName>
    </recommendedName>
</protein>
<keyword evidence="2" id="KW-0067">ATP-binding</keyword>
<feature type="domain" description="AAA+ ATPase" evidence="6">
    <location>
        <begin position="297"/>
        <end position="433"/>
    </location>
</feature>
<evidence type="ECO:0000313" key="8">
    <source>
        <dbReference type="Proteomes" id="UP000663792"/>
    </source>
</evidence>
<comment type="caution">
    <text evidence="7">The sequence shown here is derived from an EMBL/GenBank/DDBJ whole genome shotgun (WGS) entry which is preliminary data.</text>
</comment>
<dbReference type="AlphaFoldDB" id="A0A938YBH7"/>
<dbReference type="GO" id="GO:0005524">
    <property type="term" value="F:ATP binding"/>
    <property type="evidence" value="ECO:0007669"/>
    <property type="project" value="UniProtKB-KW"/>
</dbReference>
<evidence type="ECO:0000256" key="3">
    <source>
        <dbReference type="ARBA" id="ARBA00038088"/>
    </source>
</evidence>
<proteinExistence type="inferred from homology"/>
<dbReference type="PANTHER" id="PTHR42960">
    <property type="entry name" value="YCF46 PROTEIN"/>
    <property type="match status" value="1"/>
</dbReference>
<dbReference type="Gene3D" id="3.40.50.300">
    <property type="entry name" value="P-loop containing nucleotide triphosphate hydrolases"/>
    <property type="match status" value="1"/>
</dbReference>
<dbReference type="SMART" id="SM00382">
    <property type="entry name" value="AAA"/>
    <property type="match status" value="1"/>
</dbReference>